<evidence type="ECO:0000259" key="2">
    <source>
        <dbReference type="Pfam" id="PF11838"/>
    </source>
</evidence>
<dbReference type="InterPro" id="IPR024571">
    <property type="entry name" value="ERAP1-like_C_dom"/>
</dbReference>
<dbReference type="Gene3D" id="1.25.50.20">
    <property type="match status" value="1"/>
</dbReference>
<evidence type="ECO:0000256" key="1">
    <source>
        <dbReference type="ARBA" id="ARBA00010136"/>
    </source>
</evidence>
<dbReference type="PANTHER" id="PTHR11533">
    <property type="entry name" value="PROTEASE M1 ZINC METALLOPROTEASE"/>
    <property type="match status" value="1"/>
</dbReference>
<proteinExistence type="inferred from homology"/>
<dbReference type="PANTHER" id="PTHR11533:SF253">
    <property type="entry name" value="AMINOPEPTIDASE-RELATED"/>
    <property type="match status" value="1"/>
</dbReference>
<evidence type="ECO:0000313" key="3">
    <source>
        <dbReference type="EMBL" id="KAJ8889515.1"/>
    </source>
</evidence>
<dbReference type="Gene3D" id="2.60.40.1910">
    <property type="match status" value="1"/>
</dbReference>
<comment type="caution">
    <text evidence="3">The sequence shown here is derived from an EMBL/GenBank/DDBJ whole genome shotgun (WGS) entry which is preliminary data.</text>
</comment>
<name>A0ABQ9HYQ8_9NEOP</name>
<evidence type="ECO:0000313" key="4">
    <source>
        <dbReference type="Proteomes" id="UP001159363"/>
    </source>
</evidence>
<gene>
    <name evidence="3" type="ORF">PR048_009014</name>
</gene>
<sequence>MTCVLAHLQKRYLLDESDSNDTSSECWTIPITYSTASHPTFENSTPKLWMTCDQQVTNISNMPGPDQWVIFNNRLSGLYRVQYDTRNWILISEAMNSARFQRISLLNRAQLLNDMMAFAWTGDVGYDVSLDLVRYLRQETSYMPWRTALGAFSKLHSILRRTPDYHHFRVGIPLTAPT</sequence>
<dbReference type="Pfam" id="PF11838">
    <property type="entry name" value="ERAP1_C"/>
    <property type="match status" value="1"/>
</dbReference>
<protein>
    <recommendedName>
        <fullName evidence="2">ERAP1-like C-terminal domain-containing protein</fullName>
    </recommendedName>
</protein>
<dbReference type="Proteomes" id="UP001159363">
    <property type="component" value="Chromosome 3"/>
</dbReference>
<dbReference type="InterPro" id="IPR050344">
    <property type="entry name" value="Peptidase_M1_aminopeptidases"/>
</dbReference>
<accession>A0ABQ9HYQ8</accession>
<organism evidence="3 4">
    <name type="scientific">Dryococelus australis</name>
    <dbReference type="NCBI Taxonomy" id="614101"/>
    <lineage>
        <taxon>Eukaryota</taxon>
        <taxon>Metazoa</taxon>
        <taxon>Ecdysozoa</taxon>
        <taxon>Arthropoda</taxon>
        <taxon>Hexapoda</taxon>
        <taxon>Insecta</taxon>
        <taxon>Pterygota</taxon>
        <taxon>Neoptera</taxon>
        <taxon>Polyneoptera</taxon>
        <taxon>Phasmatodea</taxon>
        <taxon>Verophasmatodea</taxon>
        <taxon>Anareolatae</taxon>
        <taxon>Phasmatidae</taxon>
        <taxon>Eurycanthinae</taxon>
        <taxon>Dryococelus</taxon>
    </lineage>
</organism>
<dbReference type="EMBL" id="JARBHB010000003">
    <property type="protein sequence ID" value="KAJ8889515.1"/>
    <property type="molecule type" value="Genomic_DNA"/>
</dbReference>
<comment type="similarity">
    <text evidence="1">Belongs to the peptidase M1 family.</text>
</comment>
<reference evidence="3 4" key="1">
    <citation type="submission" date="2023-02" db="EMBL/GenBank/DDBJ databases">
        <title>LHISI_Scaffold_Assembly.</title>
        <authorList>
            <person name="Stuart O.P."/>
            <person name="Cleave R."/>
            <person name="Magrath M.J.L."/>
            <person name="Mikheyev A.S."/>
        </authorList>
    </citation>
    <scope>NUCLEOTIDE SEQUENCE [LARGE SCALE GENOMIC DNA]</scope>
    <source>
        <strain evidence="3">Daus_M_001</strain>
        <tissue evidence="3">Leg muscle</tissue>
    </source>
</reference>
<keyword evidence="4" id="KW-1185">Reference proteome</keyword>
<feature type="domain" description="ERAP1-like C-terminal" evidence="2">
    <location>
        <begin position="68"/>
        <end position="169"/>
    </location>
</feature>